<comment type="caution">
    <text evidence="1">The sequence shown here is derived from an EMBL/GenBank/DDBJ whole genome shotgun (WGS) entry which is preliminary data.</text>
</comment>
<reference evidence="1 2" key="1">
    <citation type="submission" date="2018-01" db="EMBL/GenBank/DDBJ databases">
        <authorList>
            <person name="Clerissi C."/>
        </authorList>
    </citation>
    <scope>NUCLEOTIDE SEQUENCE [LARGE SCALE GENOMIC DNA]</scope>
    <source>
        <strain evidence="1">Cupriavidus taiwanensis STM 6082</strain>
    </source>
</reference>
<evidence type="ECO:0000313" key="1">
    <source>
        <dbReference type="EMBL" id="SOZ35785.1"/>
    </source>
</evidence>
<sequence>MSFCREWNGGIGRCAGLVPLC</sequence>
<dbReference type="Proteomes" id="UP000256710">
    <property type="component" value="Unassembled WGS sequence"/>
</dbReference>
<dbReference type="EMBL" id="OFTC01000016">
    <property type="protein sequence ID" value="SOZ35785.1"/>
    <property type="molecule type" value="Genomic_DNA"/>
</dbReference>
<proteinExistence type="predicted"/>
<evidence type="ECO:0000313" key="2">
    <source>
        <dbReference type="Proteomes" id="UP000256710"/>
    </source>
</evidence>
<keyword evidence="2" id="KW-1185">Reference proteome</keyword>
<gene>
    <name evidence="1" type="ORF">CBM2605_A230040</name>
</gene>
<name>A0ABY1V0F5_9BURK</name>
<protein>
    <submittedName>
        <fullName evidence="1">Uncharacterized protein</fullName>
    </submittedName>
</protein>
<organism evidence="1 2">
    <name type="scientific">Cupriavidus neocaledonicus</name>
    <dbReference type="NCBI Taxonomy" id="1040979"/>
    <lineage>
        <taxon>Bacteria</taxon>
        <taxon>Pseudomonadati</taxon>
        <taxon>Pseudomonadota</taxon>
        <taxon>Betaproteobacteria</taxon>
        <taxon>Burkholderiales</taxon>
        <taxon>Burkholderiaceae</taxon>
        <taxon>Cupriavidus</taxon>
    </lineage>
</organism>
<accession>A0ABY1V0F5</accession>